<dbReference type="PANTHER" id="PTHR36838">
    <property type="entry name" value="AUXIN EFFLUX CARRIER FAMILY PROTEIN"/>
    <property type="match status" value="1"/>
</dbReference>
<dbReference type="GO" id="GO:0005886">
    <property type="term" value="C:plasma membrane"/>
    <property type="evidence" value="ECO:0007669"/>
    <property type="project" value="UniProtKB-SubCell"/>
</dbReference>
<evidence type="ECO:0000256" key="2">
    <source>
        <dbReference type="ARBA" id="ARBA00010145"/>
    </source>
</evidence>
<accession>A0A158K295</accession>
<keyword evidence="3" id="KW-0813">Transport</keyword>
<dbReference type="PANTHER" id="PTHR36838:SF3">
    <property type="entry name" value="TRANSPORTER AUXIN EFFLUX CARRIER EC FAMILY"/>
    <property type="match status" value="1"/>
</dbReference>
<evidence type="ECO:0000256" key="4">
    <source>
        <dbReference type="ARBA" id="ARBA00022475"/>
    </source>
</evidence>
<feature type="transmembrane region" description="Helical" evidence="8">
    <location>
        <begin position="294"/>
        <end position="316"/>
    </location>
</feature>
<dbReference type="InterPro" id="IPR004776">
    <property type="entry name" value="Mem_transp_PIN-like"/>
</dbReference>
<feature type="transmembrane region" description="Helical" evidence="8">
    <location>
        <begin position="75"/>
        <end position="94"/>
    </location>
</feature>
<keyword evidence="10" id="KW-1185">Reference proteome</keyword>
<dbReference type="Gene3D" id="1.20.1530.20">
    <property type="match status" value="1"/>
</dbReference>
<comment type="caution">
    <text evidence="9">The sequence shown here is derived from an EMBL/GenBank/DDBJ whole genome shotgun (WGS) entry which is preliminary data.</text>
</comment>
<sequence>MRWLSAQREVTMHLAGTILPIFAIILAGWLAGASGYIPRALAAPLMRFAYYVAMPSLVFLTIADESLHALLDWRFLAAFGGGSMICFAAVMIFMRIARGAGIGASGMLAAAVSMTNTGFVAFPILKTLYGKPGVLAAAIATVFIGAVMFPILVLLLEIGRYDTSRNIRSAALVRQIATNPVILATIFGLLWSMLGSTLPGPVASSLAMLGEALTPCALFAIGLDLTIAELRERLGLYALLTALKLAVMPLVVYALCLAADLGRTATVAAVVCSAVPTAKSAYVLAVEYDVQKNVVGAVISMTTLFSVLTLLGWLYVL</sequence>
<evidence type="ECO:0000256" key="5">
    <source>
        <dbReference type="ARBA" id="ARBA00022692"/>
    </source>
</evidence>
<comment type="similarity">
    <text evidence="2">Belongs to the auxin efflux carrier (TC 2.A.69) family.</text>
</comment>
<dbReference type="InterPro" id="IPR038770">
    <property type="entry name" value="Na+/solute_symporter_sf"/>
</dbReference>
<feature type="transmembrane region" description="Helical" evidence="8">
    <location>
        <begin position="234"/>
        <end position="255"/>
    </location>
</feature>
<feature type="transmembrane region" description="Helical" evidence="8">
    <location>
        <begin position="134"/>
        <end position="156"/>
    </location>
</feature>
<feature type="transmembrane region" description="Helical" evidence="8">
    <location>
        <begin position="101"/>
        <end position="122"/>
    </location>
</feature>
<evidence type="ECO:0000256" key="7">
    <source>
        <dbReference type="ARBA" id="ARBA00023136"/>
    </source>
</evidence>
<feature type="transmembrane region" description="Helical" evidence="8">
    <location>
        <begin position="12"/>
        <end position="33"/>
    </location>
</feature>
<keyword evidence="4" id="KW-1003">Cell membrane</keyword>
<organism evidence="9 10">
    <name type="scientific">Caballeronia telluris</name>
    <dbReference type="NCBI Taxonomy" id="326475"/>
    <lineage>
        <taxon>Bacteria</taxon>
        <taxon>Pseudomonadati</taxon>
        <taxon>Pseudomonadota</taxon>
        <taxon>Betaproteobacteria</taxon>
        <taxon>Burkholderiales</taxon>
        <taxon>Burkholderiaceae</taxon>
        <taxon>Caballeronia</taxon>
    </lineage>
</organism>
<evidence type="ECO:0000256" key="1">
    <source>
        <dbReference type="ARBA" id="ARBA00004651"/>
    </source>
</evidence>
<feature type="transmembrane region" description="Helical" evidence="8">
    <location>
        <begin position="176"/>
        <end position="194"/>
    </location>
</feature>
<dbReference type="AlphaFoldDB" id="A0A158K295"/>
<evidence type="ECO:0000313" key="10">
    <source>
        <dbReference type="Proteomes" id="UP000054717"/>
    </source>
</evidence>
<keyword evidence="7 8" id="KW-0472">Membrane</keyword>
<dbReference type="STRING" id="326475.AWB66_05129"/>
<evidence type="ECO:0000256" key="6">
    <source>
        <dbReference type="ARBA" id="ARBA00022989"/>
    </source>
</evidence>
<keyword evidence="5 8" id="KW-0812">Transmembrane</keyword>
<dbReference type="Pfam" id="PF03547">
    <property type="entry name" value="Mem_trans"/>
    <property type="match status" value="1"/>
</dbReference>
<feature type="transmembrane region" description="Helical" evidence="8">
    <location>
        <begin position="45"/>
        <end position="63"/>
    </location>
</feature>
<evidence type="ECO:0000256" key="8">
    <source>
        <dbReference type="SAM" id="Phobius"/>
    </source>
</evidence>
<proteinExistence type="inferred from homology"/>
<name>A0A158K295_9BURK</name>
<feature type="transmembrane region" description="Helical" evidence="8">
    <location>
        <begin position="206"/>
        <end position="227"/>
    </location>
</feature>
<protein>
    <submittedName>
        <fullName evidence="9">Auxin efflux carrier</fullName>
    </submittedName>
</protein>
<evidence type="ECO:0000313" key="9">
    <source>
        <dbReference type="EMBL" id="SAL75095.1"/>
    </source>
</evidence>
<comment type="subcellular location">
    <subcellularLocation>
        <location evidence="1">Cell membrane</location>
        <topology evidence="1">Multi-pass membrane protein</topology>
    </subcellularLocation>
</comment>
<keyword evidence="6 8" id="KW-1133">Transmembrane helix</keyword>
<evidence type="ECO:0000256" key="3">
    <source>
        <dbReference type="ARBA" id="ARBA00022448"/>
    </source>
</evidence>
<dbReference type="EMBL" id="FCNZ02000025">
    <property type="protein sequence ID" value="SAL75095.1"/>
    <property type="molecule type" value="Genomic_DNA"/>
</dbReference>
<gene>
    <name evidence="9" type="ORF">AWB66_05129</name>
</gene>
<reference evidence="9" key="1">
    <citation type="submission" date="2016-01" db="EMBL/GenBank/DDBJ databases">
        <authorList>
            <person name="Peeters Charlotte."/>
        </authorList>
    </citation>
    <scope>NUCLEOTIDE SEQUENCE</scope>
    <source>
        <strain evidence="9">LMG 22936</strain>
    </source>
</reference>
<dbReference type="GO" id="GO:0055085">
    <property type="term" value="P:transmembrane transport"/>
    <property type="evidence" value="ECO:0007669"/>
    <property type="project" value="InterPro"/>
</dbReference>
<dbReference type="Proteomes" id="UP000054717">
    <property type="component" value="Unassembled WGS sequence"/>
</dbReference>